<evidence type="ECO:0000313" key="1">
    <source>
        <dbReference type="EMBL" id="KAG0417406.1"/>
    </source>
</evidence>
<dbReference type="Proteomes" id="UP000805193">
    <property type="component" value="Unassembled WGS sequence"/>
</dbReference>
<sequence>TTTTMTKTQDVCGRCSKTINGRQQYIACSGTCNRRFHCRCVNIAAAEYELLVQNGVSTYECQECVKLPGLDSAKLGSDDVPCCVDPSGDAGEEQPDKEEGLGDNADLRTIILQLCRKVDVLSSEVQALRADNEQLHPQLSRNAELLPAVHDLKPLLLSVTGYQINVPAPAYLFSPPVLHACADMAAASFEAPTSSTTAHAPPTAPSPIRAATQPNSFSGLGGTIRGISGAFGDGVDSFLNVRNDPDVSSQSFASAFEALDCVRQKREIGAQIRQVTFESVLAQGILSLSD</sequence>
<feature type="non-terminal residue" evidence="1">
    <location>
        <position position="1"/>
    </location>
</feature>
<reference evidence="1 2" key="1">
    <citation type="journal article" date="2020" name="Cell">
        <title>Large-Scale Comparative Analyses of Tick Genomes Elucidate Their Genetic Diversity and Vector Capacities.</title>
        <authorList>
            <consortium name="Tick Genome and Microbiome Consortium (TIGMIC)"/>
            <person name="Jia N."/>
            <person name="Wang J."/>
            <person name="Shi W."/>
            <person name="Du L."/>
            <person name="Sun Y."/>
            <person name="Zhan W."/>
            <person name="Jiang J.F."/>
            <person name="Wang Q."/>
            <person name="Zhang B."/>
            <person name="Ji P."/>
            <person name="Bell-Sakyi L."/>
            <person name="Cui X.M."/>
            <person name="Yuan T.T."/>
            <person name="Jiang B.G."/>
            <person name="Yang W.F."/>
            <person name="Lam T.T."/>
            <person name="Chang Q.C."/>
            <person name="Ding S.J."/>
            <person name="Wang X.J."/>
            <person name="Zhu J.G."/>
            <person name="Ruan X.D."/>
            <person name="Zhao L."/>
            <person name="Wei J.T."/>
            <person name="Ye R.Z."/>
            <person name="Que T.C."/>
            <person name="Du C.H."/>
            <person name="Zhou Y.H."/>
            <person name="Cheng J.X."/>
            <person name="Dai P.F."/>
            <person name="Guo W.B."/>
            <person name="Han X.H."/>
            <person name="Huang E.J."/>
            <person name="Li L.F."/>
            <person name="Wei W."/>
            <person name="Gao Y.C."/>
            <person name="Liu J.Z."/>
            <person name="Shao H.Z."/>
            <person name="Wang X."/>
            <person name="Wang C.C."/>
            <person name="Yang T.C."/>
            <person name="Huo Q.B."/>
            <person name="Li W."/>
            <person name="Chen H.Y."/>
            <person name="Chen S.E."/>
            <person name="Zhou L.G."/>
            <person name="Ni X.B."/>
            <person name="Tian J.H."/>
            <person name="Sheng Y."/>
            <person name="Liu T."/>
            <person name="Pan Y.S."/>
            <person name="Xia L.Y."/>
            <person name="Li J."/>
            <person name="Zhao F."/>
            <person name="Cao W.C."/>
        </authorList>
    </citation>
    <scope>NUCLEOTIDE SEQUENCE [LARGE SCALE GENOMIC DNA]</scope>
    <source>
        <strain evidence="1">Iper-2018</strain>
    </source>
</reference>
<keyword evidence="2" id="KW-1185">Reference proteome</keyword>
<proteinExistence type="predicted"/>
<gene>
    <name evidence="1" type="ORF">HPB47_005648</name>
</gene>
<organism evidence="1 2">
    <name type="scientific">Ixodes persulcatus</name>
    <name type="common">Taiga tick</name>
    <dbReference type="NCBI Taxonomy" id="34615"/>
    <lineage>
        <taxon>Eukaryota</taxon>
        <taxon>Metazoa</taxon>
        <taxon>Ecdysozoa</taxon>
        <taxon>Arthropoda</taxon>
        <taxon>Chelicerata</taxon>
        <taxon>Arachnida</taxon>
        <taxon>Acari</taxon>
        <taxon>Parasitiformes</taxon>
        <taxon>Ixodida</taxon>
        <taxon>Ixodoidea</taxon>
        <taxon>Ixodidae</taxon>
        <taxon>Ixodinae</taxon>
        <taxon>Ixodes</taxon>
    </lineage>
</organism>
<comment type="caution">
    <text evidence="1">The sequence shown here is derived from an EMBL/GenBank/DDBJ whole genome shotgun (WGS) entry which is preliminary data.</text>
</comment>
<evidence type="ECO:0000313" key="2">
    <source>
        <dbReference type="Proteomes" id="UP000805193"/>
    </source>
</evidence>
<accession>A0AC60PCI2</accession>
<name>A0AC60PCI2_IXOPE</name>
<protein>
    <submittedName>
        <fullName evidence="1">Uncharacterized protein</fullName>
    </submittedName>
</protein>
<dbReference type="EMBL" id="JABSTQ010010847">
    <property type="protein sequence ID" value="KAG0417406.1"/>
    <property type="molecule type" value="Genomic_DNA"/>
</dbReference>